<dbReference type="InterPro" id="IPR002156">
    <property type="entry name" value="RNaseH_domain"/>
</dbReference>
<sequence length="1381" mass="156929">MTSTSFVDEEGDGEWKAMKFCDGNNINPKYQFQIPTKIPNPISLLPPSYLVQTTMGSFNIPWKCLVHTSEPSKTIIEPTKTLIEPAKPQKTFAQVVNNLCDIPLSQLPQPVVKGDRLVIEIPEKFYQVGLETCKHNLHGRMLWPKGTTPLSVAAIKEKLSLISKDLSKWGIISLGKGFYEFTFSSLEDVRRVRTSPSWNLNPGLLKLFAWSRDFNPKLQNNTSVQVWVRFYGLSQEYWQKNILFTIASSLGTPICTDAATAKPMHERTFGQFVRVLVDIDLLQPLRYNLLVERKGFAFFVDLEYEHVPEFCNNSRVIGHNMENCRRWNKEEEVQTNHETNTRKKSTSNPKPVFAQVKDGRQQHEKTNEVINVEKEVINVEDSGDKRLQPNQEKDQNNNMELTQKTPENTPDKSIEKQKSVAAVLKPVIAEPEALSSASTSSNQVSFVKATQAQSDPEGSSSLNETLQITPDRVIQDMNFLKKSWANMAEAEEESHIDIEENEKNVSDFNVILGAHEHRGRVSPARAPMNEFQSWTDAFNLIHLPTRGAEFTWNNGRGGNRHTEKRLDRAVCNQSWLDMCYVSTVSTLVKQKSDHYPLLLEAQVTSVTFASHFKFMKMWTLHPDCRNIVENCWNTSIVLVLEFFTTSWILPGFNSNIIALLPKTPDAASIDQYRPIAMANFKFKVISKIIADRLASIMPTLVSEEQKGFIQDRNIKECLCIASEAANLLHNKAFGGNLALKIDITKVFDTLEWSFLLKVLKSFGFNEVFCNWIHVILQSAFLSVSINGKSHGYFNCTRGVRQGDPLSPLLFCLAEDVLSRHISKLVHEGKLNLIKGTRHVNVPSHSFYADDLMIFCKGNMAGLRELKNLFNRYAFESGQALNTSKSTIISGSITPRRLALIVQLLNFSIGSLPFNYLGVPIFRGKPRTCYLQPIADRIKLKLSAWKASLLSIAGRVQLVRVVVQRMLIYSISIYSWPESLLKDIEKCMRNFIWSGDIEKRKLVTTSWKKICRPFAQGGLNLRSLSKLNKATNLKLCWSLMNSKDSWARLLKDRVVRNNRIIHHHIFSSLWSSIKDEFGVVMENSVWSLGNGVDINFWNDRWCGTSLADLFGIPSHISTLLTSIVSDYLVNGQWSLPTLLTQAFPNLSTIINQVTIPLEHAQDQLLWKHTDSGDLLLKDAYQFKMQSFQEMHWAKTIWNSDIPPSKSLLVWRLMHNKVPTDENLMLRGCYMPSMCCICNNTCKSSSNSIRDFCFLKCFKIEVHQPKVTFLKEVCWQPPLVDWLKCNIDGASNGNPGNASCGGIFRSHSADYVFDFAEPLGVSTSYFAELSGAMRAIDIAFQNHWHNLWIETDSALVVLAFQRLNNPVPWEIKLLILLQIMGSR</sequence>
<dbReference type="GO" id="GO:0004523">
    <property type="term" value="F:RNA-DNA hybrid ribonuclease activity"/>
    <property type="evidence" value="ECO:0007669"/>
    <property type="project" value="InterPro"/>
</dbReference>
<dbReference type="PANTHER" id="PTHR33116">
    <property type="entry name" value="REVERSE TRANSCRIPTASE ZINC-BINDING DOMAIN-CONTAINING PROTEIN-RELATED-RELATED"/>
    <property type="match status" value="1"/>
</dbReference>
<feature type="compositionally biased region" description="Basic and acidic residues" evidence="1">
    <location>
        <begin position="357"/>
        <end position="395"/>
    </location>
</feature>
<dbReference type="InterPro" id="IPR012337">
    <property type="entry name" value="RNaseH-like_sf"/>
</dbReference>
<dbReference type="SUPFAM" id="SSF56672">
    <property type="entry name" value="DNA/RNA polymerases"/>
    <property type="match status" value="1"/>
</dbReference>
<name>A0A2Z6MJX2_TRISU</name>
<dbReference type="CDD" id="cd06222">
    <property type="entry name" value="RNase_H_like"/>
    <property type="match status" value="1"/>
</dbReference>
<dbReference type="PROSITE" id="PS50878">
    <property type="entry name" value="RT_POL"/>
    <property type="match status" value="1"/>
</dbReference>
<dbReference type="InterPro" id="IPR000477">
    <property type="entry name" value="RT_dom"/>
</dbReference>
<dbReference type="GO" id="GO:0003676">
    <property type="term" value="F:nucleic acid binding"/>
    <property type="evidence" value="ECO:0007669"/>
    <property type="project" value="InterPro"/>
</dbReference>
<organism evidence="3 4">
    <name type="scientific">Trifolium subterraneum</name>
    <name type="common">Subterranean clover</name>
    <dbReference type="NCBI Taxonomy" id="3900"/>
    <lineage>
        <taxon>Eukaryota</taxon>
        <taxon>Viridiplantae</taxon>
        <taxon>Streptophyta</taxon>
        <taxon>Embryophyta</taxon>
        <taxon>Tracheophyta</taxon>
        <taxon>Spermatophyta</taxon>
        <taxon>Magnoliopsida</taxon>
        <taxon>eudicotyledons</taxon>
        <taxon>Gunneridae</taxon>
        <taxon>Pentapetalae</taxon>
        <taxon>rosids</taxon>
        <taxon>fabids</taxon>
        <taxon>Fabales</taxon>
        <taxon>Fabaceae</taxon>
        <taxon>Papilionoideae</taxon>
        <taxon>50 kb inversion clade</taxon>
        <taxon>NPAAA clade</taxon>
        <taxon>Hologalegina</taxon>
        <taxon>IRL clade</taxon>
        <taxon>Trifolieae</taxon>
        <taxon>Trifolium</taxon>
    </lineage>
</organism>
<dbReference type="EMBL" id="DF973512">
    <property type="protein sequence ID" value="GAU32936.1"/>
    <property type="molecule type" value="Genomic_DNA"/>
</dbReference>
<feature type="region of interest" description="Disordered" evidence="1">
    <location>
        <begin position="331"/>
        <end position="416"/>
    </location>
</feature>
<dbReference type="OrthoDB" id="1430812at2759"/>
<gene>
    <name evidence="3" type="ORF">TSUD_153530</name>
</gene>
<dbReference type="PANTHER" id="PTHR33116:SF80">
    <property type="entry name" value="REVERSE TRANSCRIPTASE ZINC-BINDING DOMAIN-CONTAINING PROTEIN"/>
    <property type="match status" value="1"/>
</dbReference>
<keyword evidence="4" id="KW-1185">Reference proteome</keyword>
<feature type="compositionally biased region" description="Polar residues" evidence="1">
    <location>
        <begin position="396"/>
        <end position="408"/>
    </location>
</feature>
<dbReference type="InterPro" id="IPR026960">
    <property type="entry name" value="RVT-Znf"/>
</dbReference>
<evidence type="ECO:0000259" key="2">
    <source>
        <dbReference type="PROSITE" id="PS50878"/>
    </source>
</evidence>
<evidence type="ECO:0000313" key="3">
    <source>
        <dbReference type="EMBL" id="GAU32936.1"/>
    </source>
</evidence>
<dbReference type="Gene3D" id="3.60.10.10">
    <property type="entry name" value="Endonuclease/exonuclease/phosphatase"/>
    <property type="match status" value="1"/>
</dbReference>
<dbReference type="SUPFAM" id="SSF56219">
    <property type="entry name" value="DNase I-like"/>
    <property type="match status" value="1"/>
</dbReference>
<dbReference type="SUPFAM" id="SSF53098">
    <property type="entry name" value="Ribonuclease H-like"/>
    <property type="match status" value="1"/>
</dbReference>
<dbReference type="Gene3D" id="3.30.420.10">
    <property type="entry name" value="Ribonuclease H-like superfamily/Ribonuclease H"/>
    <property type="match status" value="1"/>
</dbReference>
<protein>
    <recommendedName>
        <fullName evidence="2">Reverse transcriptase domain-containing protein</fullName>
    </recommendedName>
</protein>
<evidence type="ECO:0000313" key="4">
    <source>
        <dbReference type="Proteomes" id="UP000242715"/>
    </source>
</evidence>
<dbReference type="Pfam" id="PF13966">
    <property type="entry name" value="zf-RVT"/>
    <property type="match status" value="1"/>
</dbReference>
<accession>A0A2Z6MJX2</accession>
<feature type="compositionally biased region" description="Basic and acidic residues" evidence="1">
    <location>
        <begin position="331"/>
        <end position="341"/>
    </location>
</feature>
<feature type="domain" description="Reverse transcriptase" evidence="2">
    <location>
        <begin position="641"/>
        <end position="920"/>
    </location>
</feature>
<dbReference type="InterPro" id="IPR043502">
    <property type="entry name" value="DNA/RNA_pol_sf"/>
</dbReference>
<dbReference type="InterPro" id="IPR036691">
    <property type="entry name" value="Endo/exonu/phosph_ase_sf"/>
</dbReference>
<dbReference type="CDD" id="cd01650">
    <property type="entry name" value="RT_nLTR_like"/>
    <property type="match status" value="1"/>
</dbReference>
<dbReference type="Pfam" id="PF00078">
    <property type="entry name" value="RVT_1"/>
    <property type="match status" value="1"/>
</dbReference>
<dbReference type="InterPro" id="IPR036397">
    <property type="entry name" value="RNaseH_sf"/>
</dbReference>
<reference evidence="4" key="1">
    <citation type="journal article" date="2017" name="Front. Plant Sci.">
        <title>Climate Clever Clovers: New Paradigm to Reduce the Environmental Footprint of Ruminants by Breeding Low Methanogenic Forages Utilizing Haplotype Variation.</title>
        <authorList>
            <person name="Kaur P."/>
            <person name="Appels R."/>
            <person name="Bayer P.E."/>
            <person name="Keeble-Gagnere G."/>
            <person name="Wang J."/>
            <person name="Hirakawa H."/>
            <person name="Shirasawa K."/>
            <person name="Vercoe P."/>
            <person name="Stefanova K."/>
            <person name="Durmic Z."/>
            <person name="Nichols P."/>
            <person name="Revell C."/>
            <person name="Isobe S.N."/>
            <person name="Edwards D."/>
            <person name="Erskine W."/>
        </authorList>
    </citation>
    <scope>NUCLEOTIDE SEQUENCE [LARGE SCALE GENOMIC DNA]</scope>
    <source>
        <strain evidence="4">cv. Daliak</strain>
    </source>
</reference>
<evidence type="ECO:0000256" key="1">
    <source>
        <dbReference type="SAM" id="MobiDB-lite"/>
    </source>
</evidence>
<dbReference type="Proteomes" id="UP000242715">
    <property type="component" value="Unassembled WGS sequence"/>
</dbReference>
<proteinExistence type="predicted"/>
<dbReference type="Pfam" id="PF13456">
    <property type="entry name" value="RVT_3"/>
    <property type="match status" value="1"/>
</dbReference>
<dbReference type="InterPro" id="IPR044730">
    <property type="entry name" value="RNase_H-like_dom_plant"/>
</dbReference>